<reference evidence="2" key="1">
    <citation type="journal article" date="2023" name="Nat. Plants">
        <title>Single-cell RNA sequencing provides a high-resolution roadmap for understanding the multicellular compartmentation of specialized metabolism.</title>
        <authorList>
            <person name="Sun S."/>
            <person name="Shen X."/>
            <person name="Li Y."/>
            <person name="Li Y."/>
            <person name="Wang S."/>
            <person name="Li R."/>
            <person name="Zhang H."/>
            <person name="Shen G."/>
            <person name="Guo B."/>
            <person name="Wei J."/>
            <person name="Xu J."/>
            <person name="St-Pierre B."/>
            <person name="Chen S."/>
            <person name="Sun C."/>
        </authorList>
    </citation>
    <scope>NUCLEOTIDE SEQUENCE [LARGE SCALE GENOMIC DNA]</scope>
</reference>
<accession>A0ACC0AWW1</accession>
<proteinExistence type="predicted"/>
<keyword evidence="2" id="KW-1185">Reference proteome</keyword>
<gene>
    <name evidence="1" type="ORF">M9H77_15355</name>
</gene>
<evidence type="ECO:0000313" key="2">
    <source>
        <dbReference type="Proteomes" id="UP001060085"/>
    </source>
</evidence>
<protein>
    <submittedName>
        <fullName evidence="1">Uncharacterized protein</fullName>
    </submittedName>
</protein>
<evidence type="ECO:0000313" key="1">
    <source>
        <dbReference type="EMBL" id="KAI5665502.1"/>
    </source>
</evidence>
<comment type="caution">
    <text evidence="1">The sequence shown here is derived from an EMBL/GenBank/DDBJ whole genome shotgun (WGS) entry which is preliminary data.</text>
</comment>
<organism evidence="1 2">
    <name type="scientific">Catharanthus roseus</name>
    <name type="common">Madagascar periwinkle</name>
    <name type="synonym">Vinca rosea</name>
    <dbReference type="NCBI Taxonomy" id="4058"/>
    <lineage>
        <taxon>Eukaryota</taxon>
        <taxon>Viridiplantae</taxon>
        <taxon>Streptophyta</taxon>
        <taxon>Embryophyta</taxon>
        <taxon>Tracheophyta</taxon>
        <taxon>Spermatophyta</taxon>
        <taxon>Magnoliopsida</taxon>
        <taxon>eudicotyledons</taxon>
        <taxon>Gunneridae</taxon>
        <taxon>Pentapetalae</taxon>
        <taxon>asterids</taxon>
        <taxon>lamiids</taxon>
        <taxon>Gentianales</taxon>
        <taxon>Apocynaceae</taxon>
        <taxon>Rauvolfioideae</taxon>
        <taxon>Vinceae</taxon>
        <taxon>Catharanthinae</taxon>
        <taxon>Catharanthus</taxon>
    </lineage>
</organism>
<dbReference type="Proteomes" id="UP001060085">
    <property type="component" value="Linkage Group LG04"/>
</dbReference>
<dbReference type="EMBL" id="CM044704">
    <property type="protein sequence ID" value="KAI5665502.1"/>
    <property type="molecule type" value="Genomic_DNA"/>
</dbReference>
<name>A0ACC0AWW1_CATRO</name>
<sequence length="833" mass="93709">MLRKRATLMTFHSLRTVPKVCRPSNSLNSIKSFSFLRNHSTAIERSDFDHSIDTNNGYNQNPNGNYGQGQNGIGNNYQFQRNFGGAYNEKWVQQQQNPVGVSGKYHGSEYQQERVGINGVFEDNNSFSNLRKGFQQHGDLSTGYTHDGRRSGFQHSPAENMSNFPCRNLENSGRNSNVFQQSPDNQNGNLTSRYTEDHRGEFQGRQGTDIGARNFENFEGNSNGLQQIPVRKKDRFAYTGEHHRNEFQQVPSEQSTNFGWGSNENMQRHSSADVQNSRPWQQSARNSVGFNAEGGPFKAQPNLNGSFGQGAMSSTFGYYGGNSRAPLENTSECDMGNFKVMQQNYKNHNAGSIRNFQQPQQNYDEANAGQYQQGYNAGNFRISEQYSQNYSAGNPGNFQQSHVYYNGGNAGVHQPVAGGVPEQNSETTANVDSFKLNGTVEELDHFLKEGKLEIVVQVLDLLEKQGIPVDLPRYLSVMKVCGEDKALEEAKSVQKHLMRSVPNLQVSTYNKILEMYSACGSMEDAFSVFDTMPRNLTSWDVMITGLVKNSEAEAAIELFTEFKELGLKPDGQMYLGIFSACSALCDTIEGMLHFKSMTKDYGIVPSMEHYTSVVDMLGSAGHLDEALEFIEKMPMETSVEVWETLMNVSRVQGNVELGDRCAEIVELLDPSRLNEQSKAGLIPLKASDLVKEKDKKKPDGQSPLEIRSRVHEYRAGDRSHPDHEKLYELLRGLKHQMKEAGYLPETKFVLHDVDQESKEEALLSHSERLAVAKGLLNTPARTTMRVIKNLRVCGDCHNAMKIISKLVGRELIMRDAKRFHHFKDGICSCRDYW</sequence>